<proteinExistence type="predicted"/>
<organism evidence="1 2">
    <name type="scientific">Cetraspora pellucida</name>
    <dbReference type="NCBI Taxonomy" id="1433469"/>
    <lineage>
        <taxon>Eukaryota</taxon>
        <taxon>Fungi</taxon>
        <taxon>Fungi incertae sedis</taxon>
        <taxon>Mucoromycota</taxon>
        <taxon>Glomeromycotina</taxon>
        <taxon>Glomeromycetes</taxon>
        <taxon>Diversisporales</taxon>
        <taxon>Gigasporaceae</taxon>
        <taxon>Cetraspora</taxon>
    </lineage>
</organism>
<accession>A0ACA9PS19</accession>
<protein>
    <submittedName>
        <fullName evidence="1">10067_t:CDS:1</fullName>
    </submittedName>
</protein>
<evidence type="ECO:0000313" key="2">
    <source>
        <dbReference type="Proteomes" id="UP000789366"/>
    </source>
</evidence>
<name>A0ACA9PS19_9GLOM</name>
<comment type="caution">
    <text evidence="1">The sequence shown here is derived from an EMBL/GenBank/DDBJ whole genome shotgun (WGS) entry which is preliminary data.</text>
</comment>
<reference evidence="1" key="1">
    <citation type="submission" date="2021-06" db="EMBL/GenBank/DDBJ databases">
        <authorList>
            <person name="Kallberg Y."/>
            <person name="Tangrot J."/>
            <person name="Rosling A."/>
        </authorList>
    </citation>
    <scope>NUCLEOTIDE SEQUENCE</scope>
    <source>
        <strain evidence="1">28 12/20/2015</strain>
    </source>
</reference>
<gene>
    <name evidence="1" type="ORF">SPELUC_LOCUS12072</name>
</gene>
<dbReference type="EMBL" id="CAJVPW010027345">
    <property type="protein sequence ID" value="CAG8715255.1"/>
    <property type="molecule type" value="Genomic_DNA"/>
</dbReference>
<evidence type="ECO:0000313" key="1">
    <source>
        <dbReference type="EMBL" id="CAG8715255.1"/>
    </source>
</evidence>
<dbReference type="Proteomes" id="UP000789366">
    <property type="component" value="Unassembled WGS sequence"/>
</dbReference>
<keyword evidence="2" id="KW-1185">Reference proteome</keyword>
<sequence length="217" mass="24980">MMVSISTDVVILNKVANSNKCPLKISFIGVPQEFPKVLENDENAIFNVLINDYAGQNYDFIVKVVFLHSNSRFAHLKNVTHLQDSLLFVVDQMEIIDNDFYVYAKEINFVDDNSFKKRTFCDSHSIGTMLSISSNDYDKFQSSSKRARVECSDEATIVDYNESDKVDSSNEVIQNDDIDMLNKDIYQKKMREKEYSGCFLRSALRSFKPEVDDIDNK</sequence>